<dbReference type="SUPFAM" id="SSF52954">
    <property type="entry name" value="Class II aaRS ABD-related"/>
    <property type="match status" value="1"/>
</dbReference>
<dbReference type="InterPro" id="IPR012676">
    <property type="entry name" value="TGS-like"/>
</dbReference>
<dbReference type="PROSITE" id="PS50862">
    <property type="entry name" value="AA_TRNA_LIGASE_II"/>
    <property type="match status" value="1"/>
</dbReference>
<dbReference type="EC" id="6.1.1.3" evidence="3"/>
<dbReference type="Gene3D" id="3.30.980.10">
    <property type="entry name" value="Threonyl-trna Synthetase, Chain A, domain 2"/>
    <property type="match status" value="1"/>
</dbReference>
<organism evidence="15">
    <name type="scientific">Brassica oleracea</name>
    <name type="common">Wild cabbage</name>
    <dbReference type="NCBI Taxonomy" id="3712"/>
    <lineage>
        <taxon>Eukaryota</taxon>
        <taxon>Viridiplantae</taxon>
        <taxon>Streptophyta</taxon>
        <taxon>Embryophyta</taxon>
        <taxon>Tracheophyta</taxon>
        <taxon>Spermatophyta</taxon>
        <taxon>Magnoliopsida</taxon>
        <taxon>eudicotyledons</taxon>
        <taxon>Gunneridae</taxon>
        <taxon>Pentapetalae</taxon>
        <taxon>rosids</taxon>
        <taxon>malvids</taxon>
        <taxon>Brassicales</taxon>
        <taxon>Brassicaceae</taxon>
        <taxon>Brassiceae</taxon>
        <taxon>Brassica</taxon>
    </lineage>
</organism>
<evidence type="ECO:0000313" key="15">
    <source>
        <dbReference type="EMBL" id="VDD58767.1"/>
    </source>
</evidence>
<keyword evidence="6" id="KW-0547">Nucleotide-binding</keyword>
<feature type="domain" description="Aminoacyl-transfer RNA synthetases class-II family profile" evidence="13">
    <location>
        <begin position="264"/>
        <end position="530"/>
    </location>
</feature>
<dbReference type="InterPro" id="IPR004095">
    <property type="entry name" value="TGS"/>
</dbReference>
<accession>A0A3P6FL21</accession>
<dbReference type="FunFam" id="3.30.980.10:FF:000005">
    <property type="entry name" value="Threonyl-tRNA synthetase, mitochondrial"/>
    <property type="match status" value="1"/>
</dbReference>
<gene>
    <name evidence="15" type="ORF">BOLC8T51996H</name>
</gene>
<dbReference type="SUPFAM" id="SSF55681">
    <property type="entry name" value="Class II aaRS and biotin synthetases"/>
    <property type="match status" value="1"/>
</dbReference>
<dbReference type="Gene3D" id="3.10.20.30">
    <property type="match status" value="1"/>
</dbReference>
<dbReference type="AlphaFoldDB" id="A0A3P6FL21"/>
<keyword evidence="8" id="KW-0648">Protein biosynthesis</keyword>
<dbReference type="Pfam" id="PF02824">
    <property type="entry name" value="TGS"/>
    <property type="match status" value="1"/>
</dbReference>
<evidence type="ECO:0000256" key="10">
    <source>
        <dbReference type="ARBA" id="ARBA00031900"/>
    </source>
</evidence>
<evidence type="ECO:0000259" key="14">
    <source>
        <dbReference type="PROSITE" id="PS51880"/>
    </source>
</evidence>
<dbReference type="InterPro" id="IPR045864">
    <property type="entry name" value="aa-tRNA-synth_II/BPL/LPL"/>
</dbReference>
<evidence type="ECO:0000256" key="1">
    <source>
        <dbReference type="ARBA" id="ARBA00004496"/>
    </source>
</evidence>
<dbReference type="Pfam" id="PF03129">
    <property type="entry name" value="HGTP_anticodon"/>
    <property type="match status" value="1"/>
</dbReference>
<dbReference type="PANTHER" id="PTHR11451">
    <property type="entry name" value="THREONINE-TRNA LIGASE"/>
    <property type="match status" value="1"/>
</dbReference>
<dbReference type="InterPro" id="IPR012675">
    <property type="entry name" value="Beta-grasp_dom_sf"/>
</dbReference>
<dbReference type="InterPro" id="IPR004154">
    <property type="entry name" value="Anticodon-bd"/>
</dbReference>
<dbReference type="InterPro" id="IPR018163">
    <property type="entry name" value="Thr/Ala-tRNA-synth_IIc_edit"/>
</dbReference>
<evidence type="ECO:0000256" key="12">
    <source>
        <dbReference type="ARBA" id="ARBA00072369"/>
    </source>
</evidence>
<keyword evidence="4" id="KW-0963">Cytoplasm</keyword>
<dbReference type="FunFam" id="3.30.930.10:FF:000019">
    <property type="entry name" value="Threonine--tRNA ligase"/>
    <property type="match status" value="1"/>
</dbReference>
<evidence type="ECO:0000256" key="3">
    <source>
        <dbReference type="ARBA" id="ARBA00013163"/>
    </source>
</evidence>
<dbReference type="NCBIfam" id="TIGR00418">
    <property type="entry name" value="thrS"/>
    <property type="match status" value="1"/>
</dbReference>
<dbReference type="CDD" id="cd00771">
    <property type="entry name" value="ThrRS_core"/>
    <property type="match status" value="1"/>
</dbReference>
<dbReference type="FunFam" id="3.10.20.30:FF:000006">
    <property type="entry name" value="Threonine--tRNA ligase, cytoplasmic"/>
    <property type="match status" value="1"/>
</dbReference>
<dbReference type="SMART" id="SM00863">
    <property type="entry name" value="tRNA_SAD"/>
    <property type="match status" value="1"/>
</dbReference>
<evidence type="ECO:0000259" key="13">
    <source>
        <dbReference type="PROSITE" id="PS50862"/>
    </source>
</evidence>
<comment type="catalytic activity">
    <reaction evidence="11">
        <text>tRNA(Thr) + L-threonine + ATP = L-threonyl-tRNA(Thr) + AMP + diphosphate + H(+)</text>
        <dbReference type="Rhea" id="RHEA:24624"/>
        <dbReference type="Rhea" id="RHEA-COMP:9670"/>
        <dbReference type="Rhea" id="RHEA-COMP:9704"/>
        <dbReference type="ChEBI" id="CHEBI:15378"/>
        <dbReference type="ChEBI" id="CHEBI:30616"/>
        <dbReference type="ChEBI" id="CHEBI:33019"/>
        <dbReference type="ChEBI" id="CHEBI:57926"/>
        <dbReference type="ChEBI" id="CHEBI:78442"/>
        <dbReference type="ChEBI" id="CHEBI:78534"/>
        <dbReference type="ChEBI" id="CHEBI:456215"/>
        <dbReference type="EC" id="6.1.1.3"/>
    </reaction>
</comment>
<dbReference type="SUPFAM" id="SSF55186">
    <property type="entry name" value="ThrRS/AlaRS common domain"/>
    <property type="match status" value="1"/>
</dbReference>
<evidence type="ECO:0000256" key="2">
    <source>
        <dbReference type="ARBA" id="ARBA00008226"/>
    </source>
</evidence>
<dbReference type="CDD" id="cd01667">
    <property type="entry name" value="TGS_ThrRS"/>
    <property type="match status" value="1"/>
</dbReference>
<dbReference type="InterPro" id="IPR033728">
    <property type="entry name" value="ThrRS_core"/>
</dbReference>
<dbReference type="InterPro" id="IPR006195">
    <property type="entry name" value="aa-tRNA-synth_II"/>
</dbReference>
<dbReference type="InterPro" id="IPR047246">
    <property type="entry name" value="ThrRS_anticodon"/>
</dbReference>
<evidence type="ECO:0000256" key="7">
    <source>
        <dbReference type="ARBA" id="ARBA00022840"/>
    </source>
</evidence>
<dbReference type="InterPro" id="IPR002314">
    <property type="entry name" value="aa-tRNA-synt_IIb"/>
</dbReference>
<evidence type="ECO:0000256" key="9">
    <source>
        <dbReference type="ARBA" id="ARBA00023146"/>
    </source>
</evidence>
<evidence type="ECO:0000256" key="8">
    <source>
        <dbReference type="ARBA" id="ARBA00022917"/>
    </source>
</evidence>
<dbReference type="InterPro" id="IPR002320">
    <property type="entry name" value="Thr-tRNA-ligase_IIa"/>
</dbReference>
<evidence type="ECO:0000256" key="6">
    <source>
        <dbReference type="ARBA" id="ARBA00022741"/>
    </source>
</evidence>
<dbReference type="GO" id="GO:0006435">
    <property type="term" value="P:threonyl-tRNA aminoacylation"/>
    <property type="evidence" value="ECO:0007669"/>
    <property type="project" value="InterPro"/>
</dbReference>
<dbReference type="Gene3D" id="3.30.930.10">
    <property type="entry name" value="Bira Bifunctional Protein, Domain 2"/>
    <property type="match status" value="1"/>
</dbReference>
<dbReference type="InterPro" id="IPR012947">
    <property type="entry name" value="tRNA_SAD"/>
</dbReference>
<keyword evidence="7" id="KW-0067">ATP-binding</keyword>
<comment type="similarity">
    <text evidence="2">Belongs to the class-II aminoacyl-tRNA synthetase family.</text>
</comment>
<dbReference type="PROSITE" id="PS51880">
    <property type="entry name" value="TGS"/>
    <property type="match status" value="1"/>
</dbReference>
<name>A0A3P6FL21_BRAOL</name>
<dbReference type="Gene3D" id="3.40.50.800">
    <property type="entry name" value="Anticodon-binding domain"/>
    <property type="match status" value="1"/>
</dbReference>
<dbReference type="InterPro" id="IPR036621">
    <property type="entry name" value="Anticodon-bd_dom_sf"/>
</dbReference>
<reference evidence="15" key="1">
    <citation type="submission" date="2018-11" db="EMBL/GenBank/DDBJ databases">
        <authorList>
            <consortium name="Genoscope - CEA"/>
            <person name="William W."/>
        </authorList>
    </citation>
    <scope>NUCLEOTIDE SEQUENCE</scope>
</reference>
<dbReference type="PANTHER" id="PTHR11451:SF55">
    <property type="entry name" value="THREONINE--TRNA LIGASE"/>
    <property type="match status" value="1"/>
</dbReference>
<dbReference type="GO" id="GO:0005524">
    <property type="term" value="F:ATP binding"/>
    <property type="evidence" value="ECO:0007669"/>
    <property type="project" value="UniProtKB-KW"/>
</dbReference>
<evidence type="ECO:0000256" key="5">
    <source>
        <dbReference type="ARBA" id="ARBA00022598"/>
    </source>
</evidence>
<dbReference type="Pfam" id="PF07973">
    <property type="entry name" value="tRNA_SAD"/>
    <property type="match status" value="1"/>
</dbReference>
<dbReference type="GO" id="GO:0005739">
    <property type="term" value="C:mitochondrion"/>
    <property type="evidence" value="ECO:0007669"/>
    <property type="project" value="TreeGrafter"/>
</dbReference>
<dbReference type="FunFam" id="3.40.50.800:FF:000019">
    <property type="entry name" value="Threonine--tRNA ligase mitochondrial 1"/>
    <property type="match status" value="1"/>
</dbReference>
<dbReference type="CDD" id="cd00860">
    <property type="entry name" value="ThrRS_anticodon"/>
    <property type="match status" value="1"/>
</dbReference>
<dbReference type="GO" id="GO:0009507">
    <property type="term" value="C:chloroplast"/>
    <property type="evidence" value="ECO:0007669"/>
    <property type="project" value="TreeGrafter"/>
</dbReference>
<protein>
    <recommendedName>
        <fullName evidence="12">Probable threonine--tRNA ligase, cytoplasmic</fullName>
        <ecNumber evidence="3">6.1.1.3</ecNumber>
    </recommendedName>
    <alternativeName>
        <fullName evidence="10">Threonyl-tRNA synthetase</fullName>
    </alternativeName>
</protein>
<dbReference type="EMBL" id="LR031879">
    <property type="protein sequence ID" value="VDD58767.1"/>
    <property type="molecule type" value="Genomic_DNA"/>
</dbReference>
<comment type="subcellular location">
    <subcellularLocation>
        <location evidence="1">Cytoplasm</location>
    </subcellularLocation>
</comment>
<keyword evidence="5" id="KW-0436">Ligase</keyword>
<dbReference type="GO" id="GO:0004829">
    <property type="term" value="F:threonine-tRNA ligase activity"/>
    <property type="evidence" value="ECO:0007669"/>
    <property type="project" value="UniProtKB-EC"/>
</dbReference>
<keyword evidence="9" id="KW-0030">Aminoacyl-tRNA synthetase</keyword>
<sequence>MADEHPRDEAYLSAVIEKRIRLFEEFQAKQLAEIQSRPHDPIKVTIRDGGNVKEGKRWETTPAEIARQISVELANSALISSVNDVLWDMNRPLEADCSLEFFSFDSDKGRDTFWRSSAHILAQVLEQEYGCKLCIGPCKARDEGFFYDAFYGDLGLNEQHFPDTEAGDAREGHPFERIEVTRGQALEMFPDDNTFKAELLTEDKTTVYRCGPLVDLCSGPHIPNTSFVKAFKCLNLLSVLLGHHHQLFFCHPLSPGSWFFEKHGTRVYNKLMHFIGNEYRKRGYEEVISPNIYNMKLWETSGHAANYKENMYTFDIDKQEFGLKPMNCPGHCLMFQHRLRSYKELPIRLADFGVLHRNEASEALSGLTHTRRFQQDDAHIFCTKDQVSRELKRALEFVDYVYTKFGFTYELKLSTRPEKYLGDLTTWDRAERDLEEALEGFGKPFLVNRGAGEFYGPKIDITVSDAMKSYVQCATLQVGLDFQLPALFELEYTAMAEGNSDTPVMIHRAVLGSVERMFTTLVEHYKGKWPFWLSPRQAIVCSLSKDSHEYAERVREQIHEAGYYVDVDITDRNISKKVREAQVAQYNYILVVGAEETTTGHVTVRRRNEDLSEFPVLSVENLLDEFKLKTANFL</sequence>
<evidence type="ECO:0000256" key="4">
    <source>
        <dbReference type="ARBA" id="ARBA00022490"/>
    </source>
</evidence>
<dbReference type="PRINTS" id="PR01047">
    <property type="entry name" value="TRNASYNTHTHR"/>
</dbReference>
<evidence type="ECO:0000256" key="11">
    <source>
        <dbReference type="ARBA" id="ARBA00049515"/>
    </source>
</evidence>
<proteinExistence type="inferred from homology"/>
<dbReference type="SUPFAM" id="SSF81271">
    <property type="entry name" value="TGS-like"/>
    <property type="match status" value="1"/>
</dbReference>
<feature type="domain" description="TGS" evidence="14">
    <location>
        <begin position="40"/>
        <end position="103"/>
    </location>
</feature>
<dbReference type="Pfam" id="PF00587">
    <property type="entry name" value="tRNA-synt_2b"/>
    <property type="match status" value="1"/>
</dbReference>